<evidence type="ECO:0000313" key="2">
    <source>
        <dbReference type="Proteomes" id="UP000076532"/>
    </source>
</evidence>
<organism evidence="1 2">
    <name type="scientific">Athelia psychrophila</name>
    <dbReference type="NCBI Taxonomy" id="1759441"/>
    <lineage>
        <taxon>Eukaryota</taxon>
        <taxon>Fungi</taxon>
        <taxon>Dikarya</taxon>
        <taxon>Basidiomycota</taxon>
        <taxon>Agaricomycotina</taxon>
        <taxon>Agaricomycetes</taxon>
        <taxon>Agaricomycetidae</taxon>
        <taxon>Atheliales</taxon>
        <taxon>Atheliaceae</taxon>
        <taxon>Athelia</taxon>
    </lineage>
</organism>
<keyword evidence="2" id="KW-1185">Reference proteome</keyword>
<sequence length="291" mass="31654">MSVNMGVALQPRQDTGVWDGVGVGHWACITHVKCLCASVGESRLEGGCGARGEAWVGIMLCVAGTANGAFAFPYEVFPTFNHNGSGSFIHRIRCEKAPLNISFGLAFWFSRRVAGRQAMWDGTSWLLLGGDHEGTAALDILLQPLYRLSQALHRARQTPIGSLQRITDIASIVAIIPHNCKAVINDDNKVLLKCYAMVTQWTPNGHLSNLTHGGLDCAGLKVDAGIEAGTDMQAGHGYESRVWTWRLAFLLSELGSAAFRACKMLWASKDKNNTLVRLKIAVIAEESFEKK</sequence>
<proteinExistence type="predicted"/>
<gene>
    <name evidence="1" type="ORF">FIBSPDRAFT_883865</name>
</gene>
<dbReference type="AlphaFoldDB" id="A0A166TL75"/>
<protein>
    <submittedName>
        <fullName evidence="1">Uncharacterized protein</fullName>
    </submittedName>
</protein>
<reference evidence="1 2" key="1">
    <citation type="journal article" date="2016" name="Mol. Biol. Evol.">
        <title>Comparative Genomics of Early-Diverging Mushroom-Forming Fungi Provides Insights into the Origins of Lignocellulose Decay Capabilities.</title>
        <authorList>
            <person name="Nagy L.G."/>
            <person name="Riley R."/>
            <person name="Tritt A."/>
            <person name="Adam C."/>
            <person name="Daum C."/>
            <person name="Floudas D."/>
            <person name="Sun H."/>
            <person name="Yadav J.S."/>
            <person name="Pangilinan J."/>
            <person name="Larsson K.H."/>
            <person name="Matsuura K."/>
            <person name="Barry K."/>
            <person name="Labutti K."/>
            <person name="Kuo R."/>
            <person name="Ohm R.A."/>
            <person name="Bhattacharya S.S."/>
            <person name="Shirouzu T."/>
            <person name="Yoshinaga Y."/>
            <person name="Martin F.M."/>
            <person name="Grigoriev I.V."/>
            <person name="Hibbett D.S."/>
        </authorList>
    </citation>
    <scope>NUCLEOTIDE SEQUENCE [LARGE SCALE GENOMIC DNA]</scope>
    <source>
        <strain evidence="1 2">CBS 109695</strain>
    </source>
</reference>
<dbReference type="EMBL" id="KV417492">
    <property type="protein sequence ID" value="KZP30737.1"/>
    <property type="molecule type" value="Genomic_DNA"/>
</dbReference>
<evidence type="ECO:0000313" key="1">
    <source>
        <dbReference type="EMBL" id="KZP30737.1"/>
    </source>
</evidence>
<dbReference type="Proteomes" id="UP000076532">
    <property type="component" value="Unassembled WGS sequence"/>
</dbReference>
<accession>A0A166TL75</accession>
<name>A0A166TL75_9AGAM</name>